<feature type="compositionally biased region" description="Polar residues" evidence="1">
    <location>
        <begin position="36"/>
        <end position="46"/>
    </location>
</feature>
<accession>A0A9X0BCT0</accession>
<reference evidence="3" key="1">
    <citation type="submission" date="2022-12" db="EMBL/GenBank/DDBJ databases">
        <authorList>
            <person name="Petersen C."/>
        </authorList>
    </citation>
    <scope>NUCLEOTIDE SEQUENCE</scope>
    <source>
        <strain evidence="3">IBT 29677</strain>
    </source>
</reference>
<reference evidence="3" key="2">
    <citation type="journal article" date="2023" name="IMA Fungus">
        <title>Comparative genomic study of the Penicillium genus elucidates a diverse pangenome and 15 lateral gene transfer events.</title>
        <authorList>
            <person name="Petersen C."/>
            <person name="Sorensen T."/>
            <person name="Nielsen M.R."/>
            <person name="Sondergaard T.E."/>
            <person name="Sorensen J.L."/>
            <person name="Fitzpatrick D.A."/>
            <person name="Frisvad J.C."/>
            <person name="Nielsen K.L."/>
        </authorList>
    </citation>
    <scope>NUCLEOTIDE SEQUENCE</scope>
    <source>
        <strain evidence="3">IBT 29677</strain>
    </source>
</reference>
<protein>
    <submittedName>
        <fullName evidence="3">Heterokaryon incompatibility protein-domain-containing protein</fullName>
    </submittedName>
</protein>
<feature type="domain" description="Heterokaryon incompatibility" evidence="2">
    <location>
        <begin position="164"/>
        <end position="273"/>
    </location>
</feature>
<organism evidence="3 4">
    <name type="scientific">Penicillium cosmopolitanum</name>
    <dbReference type="NCBI Taxonomy" id="1131564"/>
    <lineage>
        <taxon>Eukaryota</taxon>
        <taxon>Fungi</taxon>
        <taxon>Dikarya</taxon>
        <taxon>Ascomycota</taxon>
        <taxon>Pezizomycotina</taxon>
        <taxon>Eurotiomycetes</taxon>
        <taxon>Eurotiomycetidae</taxon>
        <taxon>Eurotiales</taxon>
        <taxon>Aspergillaceae</taxon>
        <taxon>Penicillium</taxon>
    </lineage>
</organism>
<dbReference type="OrthoDB" id="4300637at2759"/>
<proteinExistence type="predicted"/>
<dbReference type="Proteomes" id="UP001147747">
    <property type="component" value="Unassembled WGS sequence"/>
</dbReference>
<evidence type="ECO:0000313" key="3">
    <source>
        <dbReference type="EMBL" id="KAJ5407926.1"/>
    </source>
</evidence>
<keyword evidence="4" id="KW-1185">Reference proteome</keyword>
<name>A0A9X0BCT0_9EURO</name>
<evidence type="ECO:0000256" key="1">
    <source>
        <dbReference type="SAM" id="MobiDB-lite"/>
    </source>
</evidence>
<dbReference type="PANTHER" id="PTHR24148:SF64">
    <property type="entry name" value="HETEROKARYON INCOMPATIBILITY DOMAIN-CONTAINING PROTEIN"/>
    <property type="match status" value="1"/>
</dbReference>
<dbReference type="Pfam" id="PF06985">
    <property type="entry name" value="HET"/>
    <property type="match status" value="1"/>
</dbReference>
<dbReference type="GeneID" id="81365426"/>
<dbReference type="AlphaFoldDB" id="A0A9X0BCT0"/>
<comment type="caution">
    <text evidence="3">The sequence shown here is derived from an EMBL/GenBank/DDBJ whole genome shotgun (WGS) entry which is preliminary data.</text>
</comment>
<feature type="region of interest" description="Disordered" evidence="1">
    <location>
        <begin position="36"/>
        <end position="58"/>
    </location>
</feature>
<sequence length="837" mass="95580">MRRWHKDGCQSPEIVLVDSNSSLHCKSCSALSSLDETTDAAQQNNRSPPPRTENQPLKWPAKARYLGEFSSAVEITQPPRKVSRVGSIVTQNEEVARPETLFDDEIRLIRLMPCENSDGPVHITWEKTHLREQPVQTYDAVSYTTAGGLSLWKPVFMGLFWDIIFVHSNCEAALRQIRSLGLTQLLWVDELCIDLDDVLERNHQAGLSREIYANAKDVLTFIGNSSPETGLVLENLKEANAGGVIKIHSSGSQRAWKCFSDLPIFSRVWIFQELLVGRHVVLISGGSATPWSRGTKITVPHNSATSSIVHRMIGNESLDNEFLDILLAASQYDCSDPRDKVFGVLGLADEAIRPDYSLSVEDIYTGIAAYLATYLGDMRILNFAGSKNRSNLDIPSWVPDWTQKQTLQFPSHEIDITDPGMEGMTALSFHGMVPSNIEILVDPKSRALQCSAIKLCSYDERWQLFSIMRESSYRRSVFPRDHQGKIVTNRHSIPGFFGFVNAPGPVTRQDSVSVFLLQGMDHPVILRYIPEKEAYSLLTTCVVSFRQPQTMYLPWEENSPDSSAETSSNVLDIHRMATEDIDGIVEFDSRVLDVIWRRLKIPLEPDRRTFFHATARFLDIVKIFFLEIRELEKPLRDSWKYYEDRLGLMFRDSRHVWSFVEYLGEQEDEIRGTEKMPRADKLNTAWTSLRDWKLPSEYTWDLERFCLSFVSGSSAPPVEILEDDDSEPEDLISHISDIRAWAETTEKLLRIMSFTEKHMSSSWPSFPGNDMARTWLAPFETGVWKWEKFRASLVARECIWGMLIPEELNPRVNRNIKMRLIMSQIGLAEEEKQITLI</sequence>
<dbReference type="EMBL" id="JAPZBU010000004">
    <property type="protein sequence ID" value="KAJ5407926.1"/>
    <property type="molecule type" value="Genomic_DNA"/>
</dbReference>
<dbReference type="InterPro" id="IPR010730">
    <property type="entry name" value="HET"/>
</dbReference>
<evidence type="ECO:0000259" key="2">
    <source>
        <dbReference type="Pfam" id="PF06985"/>
    </source>
</evidence>
<gene>
    <name evidence="3" type="ORF">N7509_001809</name>
</gene>
<dbReference type="RefSeq" id="XP_056492241.1">
    <property type="nucleotide sequence ID" value="XM_056626446.1"/>
</dbReference>
<dbReference type="InterPro" id="IPR052895">
    <property type="entry name" value="HetReg/Transcr_Mod"/>
</dbReference>
<dbReference type="PANTHER" id="PTHR24148">
    <property type="entry name" value="ANKYRIN REPEAT DOMAIN-CONTAINING PROTEIN 39 HOMOLOG-RELATED"/>
    <property type="match status" value="1"/>
</dbReference>
<evidence type="ECO:0000313" key="4">
    <source>
        <dbReference type="Proteomes" id="UP001147747"/>
    </source>
</evidence>